<keyword evidence="5" id="KW-1185">Reference proteome</keyword>
<dbReference type="Proteomes" id="UP000799779">
    <property type="component" value="Unassembled WGS sequence"/>
</dbReference>
<feature type="compositionally biased region" description="Low complexity" evidence="1">
    <location>
        <begin position="265"/>
        <end position="274"/>
    </location>
</feature>
<evidence type="ECO:0000313" key="5">
    <source>
        <dbReference type="Proteomes" id="UP000799779"/>
    </source>
</evidence>
<dbReference type="OrthoDB" id="5338512at2759"/>
<keyword evidence="3" id="KW-0732">Signal</keyword>
<feature type="compositionally biased region" description="Low complexity" evidence="1">
    <location>
        <begin position="302"/>
        <end position="313"/>
    </location>
</feature>
<protein>
    <recommendedName>
        <fullName evidence="6">Mid2 domain-containing protein</fullName>
    </recommendedName>
</protein>
<accession>A0A6A5W889</accession>
<organism evidence="4 5">
    <name type="scientific">Amniculicola lignicola CBS 123094</name>
    <dbReference type="NCBI Taxonomy" id="1392246"/>
    <lineage>
        <taxon>Eukaryota</taxon>
        <taxon>Fungi</taxon>
        <taxon>Dikarya</taxon>
        <taxon>Ascomycota</taxon>
        <taxon>Pezizomycotina</taxon>
        <taxon>Dothideomycetes</taxon>
        <taxon>Pleosporomycetidae</taxon>
        <taxon>Pleosporales</taxon>
        <taxon>Amniculicolaceae</taxon>
        <taxon>Amniculicola</taxon>
    </lineage>
</organism>
<reference evidence="4" key="1">
    <citation type="journal article" date="2020" name="Stud. Mycol.">
        <title>101 Dothideomycetes genomes: a test case for predicting lifestyles and emergence of pathogens.</title>
        <authorList>
            <person name="Haridas S."/>
            <person name="Albert R."/>
            <person name="Binder M."/>
            <person name="Bloem J."/>
            <person name="Labutti K."/>
            <person name="Salamov A."/>
            <person name="Andreopoulos B."/>
            <person name="Baker S."/>
            <person name="Barry K."/>
            <person name="Bills G."/>
            <person name="Bluhm B."/>
            <person name="Cannon C."/>
            <person name="Castanera R."/>
            <person name="Culley D."/>
            <person name="Daum C."/>
            <person name="Ezra D."/>
            <person name="Gonzalez J."/>
            <person name="Henrissat B."/>
            <person name="Kuo A."/>
            <person name="Liang C."/>
            <person name="Lipzen A."/>
            <person name="Lutzoni F."/>
            <person name="Magnuson J."/>
            <person name="Mondo S."/>
            <person name="Nolan M."/>
            <person name="Ohm R."/>
            <person name="Pangilinan J."/>
            <person name="Park H.-J."/>
            <person name="Ramirez L."/>
            <person name="Alfaro M."/>
            <person name="Sun H."/>
            <person name="Tritt A."/>
            <person name="Yoshinaga Y."/>
            <person name="Zwiers L.-H."/>
            <person name="Turgeon B."/>
            <person name="Goodwin S."/>
            <person name="Spatafora J."/>
            <person name="Crous P."/>
            <person name="Grigoriev I."/>
        </authorList>
    </citation>
    <scope>NUCLEOTIDE SEQUENCE</scope>
    <source>
        <strain evidence="4">CBS 123094</strain>
    </source>
</reference>
<feature type="transmembrane region" description="Helical" evidence="2">
    <location>
        <begin position="196"/>
        <end position="218"/>
    </location>
</feature>
<sequence length="436" mass="46076">MGPLAGPSKLSRISLPLPLPLLPLLVLLVLLPTAHAVEIFSRQAPTCGGNTNLVQCGNGFPTDFCCSGTSKCMPLNASSGTVSVICCPKNSDCALINPIPCDVSQYNATLHPENQMHLSNLQNVKLPVCGQKCCPPGYKCEGEMCTVDAPSPSASASASPSASSTSPTAPAAASQTAASTPAPVVQSQSGFDGKSFAAGLFPGIIIGALLALGLQWSIKKRRETQKDRFSGDFGHVHATISDPIYNPSLGHRTDFIRRGSGTGSGEPSPSSTTGMVQARSEPQRGGGMTPRIKSLWARSPKLGMGSLGSSSSSNTRSPVKLGLPVNPARPPPAIRAGSNNNKDPYTTPTRTPKRTTSRSSRSSRRVRPVTTRSTSTETIDVLMPAPSFLEPPRMPGMREQRMTQDSTHTTFTKLMERAGYDGETRDEVRAWPGHAR</sequence>
<evidence type="ECO:0000256" key="3">
    <source>
        <dbReference type="SAM" id="SignalP"/>
    </source>
</evidence>
<evidence type="ECO:0000256" key="2">
    <source>
        <dbReference type="SAM" id="Phobius"/>
    </source>
</evidence>
<keyword evidence="2" id="KW-0812">Transmembrane</keyword>
<dbReference type="AlphaFoldDB" id="A0A6A5W889"/>
<dbReference type="EMBL" id="ML977607">
    <property type="protein sequence ID" value="KAF1997972.1"/>
    <property type="molecule type" value="Genomic_DNA"/>
</dbReference>
<name>A0A6A5W889_9PLEO</name>
<evidence type="ECO:0008006" key="6">
    <source>
        <dbReference type="Google" id="ProtNLM"/>
    </source>
</evidence>
<evidence type="ECO:0000256" key="1">
    <source>
        <dbReference type="SAM" id="MobiDB-lite"/>
    </source>
</evidence>
<keyword evidence="2" id="KW-1133">Transmembrane helix</keyword>
<feature type="region of interest" description="Disordered" evidence="1">
    <location>
        <begin position="248"/>
        <end position="375"/>
    </location>
</feature>
<feature type="signal peptide" evidence="3">
    <location>
        <begin position="1"/>
        <end position="36"/>
    </location>
</feature>
<feature type="compositionally biased region" description="Basic residues" evidence="1">
    <location>
        <begin position="351"/>
        <end position="367"/>
    </location>
</feature>
<proteinExistence type="predicted"/>
<evidence type="ECO:0000313" key="4">
    <source>
        <dbReference type="EMBL" id="KAF1997972.1"/>
    </source>
</evidence>
<feature type="chain" id="PRO_5025516476" description="Mid2 domain-containing protein" evidence="3">
    <location>
        <begin position="37"/>
        <end position="436"/>
    </location>
</feature>
<feature type="region of interest" description="Disordered" evidence="1">
    <location>
        <begin position="156"/>
        <end position="177"/>
    </location>
</feature>
<gene>
    <name evidence="4" type="ORF">P154DRAFT_524296</name>
</gene>
<keyword evidence="2" id="KW-0472">Membrane</keyword>